<dbReference type="PANTHER" id="PTHR48081:SF8">
    <property type="entry name" value="ALPHA_BETA HYDROLASE FOLD-3 DOMAIN-CONTAINING PROTEIN-RELATED"/>
    <property type="match status" value="1"/>
</dbReference>
<gene>
    <name evidence="4" type="ORF">N0V93_004503</name>
</gene>
<dbReference type="Pfam" id="PF07859">
    <property type="entry name" value="Abhydrolase_3"/>
    <property type="match status" value="1"/>
</dbReference>
<organism evidence="4 5">
    <name type="scientific">Gnomoniopsis smithogilvyi</name>
    <dbReference type="NCBI Taxonomy" id="1191159"/>
    <lineage>
        <taxon>Eukaryota</taxon>
        <taxon>Fungi</taxon>
        <taxon>Dikarya</taxon>
        <taxon>Ascomycota</taxon>
        <taxon>Pezizomycotina</taxon>
        <taxon>Sordariomycetes</taxon>
        <taxon>Sordariomycetidae</taxon>
        <taxon>Diaporthales</taxon>
        <taxon>Gnomoniaceae</taxon>
        <taxon>Gnomoniopsis</taxon>
    </lineage>
</organism>
<protein>
    <recommendedName>
        <fullName evidence="3">Alpha/beta hydrolase fold-3 domain-containing protein</fullName>
    </recommendedName>
</protein>
<dbReference type="EMBL" id="JAPEVB010000003">
    <property type="protein sequence ID" value="KAJ4390904.1"/>
    <property type="molecule type" value="Genomic_DNA"/>
</dbReference>
<evidence type="ECO:0000256" key="1">
    <source>
        <dbReference type="ARBA" id="ARBA00022801"/>
    </source>
</evidence>
<dbReference type="Proteomes" id="UP001140453">
    <property type="component" value="Unassembled WGS sequence"/>
</dbReference>
<dbReference type="GO" id="GO:0016787">
    <property type="term" value="F:hydrolase activity"/>
    <property type="evidence" value="ECO:0007669"/>
    <property type="project" value="UniProtKB-KW"/>
</dbReference>
<evidence type="ECO:0000259" key="3">
    <source>
        <dbReference type="Pfam" id="PF07859"/>
    </source>
</evidence>
<name>A0A9W9CX73_9PEZI</name>
<evidence type="ECO:0000256" key="2">
    <source>
        <dbReference type="SAM" id="MobiDB-lite"/>
    </source>
</evidence>
<proteinExistence type="predicted"/>
<comment type="caution">
    <text evidence="4">The sequence shown here is derived from an EMBL/GenBank/DDBJ whole genome shotgun (WGS) entry which is preliminary data.</text>
</comment>
<feature type="region of interest" description="Disordered" evidence="2">
    <location>
        <begin position="1"/>
        <end position="35"/>
    </location>
</feature>
<feature type="domain" description="Alpha/beta hydrolase fold-3" evidence="3">
    <location>
        <begin position="127"/>
        <end position="345"/>
    </location>
</feature>
<evidence type="ECO:0000313" key="4">
    <source>
        <dbReference type="EMBL" id="KAJ4390904.1"/>
    </source>
</evidence>
<reference evidence="4" key="1">
    <citation type="submission" date="2022-10" db="EMBL/GenBank/DDBJ databases">
        <title>Tapping the CABI collections for fungal endophytes: first genome assemblies for Collariella, Neodidymelliopsis, Ascochyta clinopodiicola, Didymella pomorum, Didymosphaeria variabile, Neocosmospora piperis and Neocucurbitaria cava.</title>
        <authorList>
            <person name="Hill R."/>
        </authorList>
    </citation>
    <scope>NUCLEOTIDE SEQUENCE</scope>
    <source>
        <strain evidence="4">IMI 355082</strain>
    </source>
</reference>
<dbReference type="Gene3D" id="3.40.50.1820">
    <property type="entry name" value="alpha/beta hydrolase"/>
    <property type="match status" value="1"/>
</dbReference>
<dbReference type="SUPFAM" id="SSF53474">
    <property type="entry name" value="alpha/beta-Hydrolases"/>
    <property type="match status" value="1"/>
</dbReference>
<dbReference type="OrthoDB" id="408631at2759"/>
<keyword evidence="5" id="KW-1185">Reference proteome</keyword>
<dbReference type="InterPro" id="IPR050300">
    <property type="entry name" value="GDXG_lipolytic_enzyme"/>
</dbReference>
<dbReference type="InterPro" id="IPR029058">
    <property type="entry name" value="AB_hydrolase_fold"/>
</dbReference>
<accession>A0A9W9CX73</accession>
<feature type="compositionally biased region" description="Basic and acidic residues" evidence="2">
    <location>
        <begin position="25"/>
        <end position="35"/>
    </location>
</feature>
<dbReference type="InterPro" id="IPR013094">
    <property type="entry name" value="AB_hydrolase_3"/>
</dbReference>
<keyword evidence="1" id="KW-0378">Hydrolase</keyword>
<sequence length="373" mass="41466">MPDSSGENESSLPVRSADPPANPTGEKKTFVPERDIEPHILAKLDPEWVALFTEQMNTSPPPPRELLSMEYIRAHPEKFAPPCWLDTKGYPRTAEKEVVSEDGATVPTRVYYPEEKVWGPGPYPVHLNFHGGGFVLGGLQNESTLCMSMCDGAGVAVVDVNYRHCPETVFGKCFQDAFAALNWARNNAESLNFEPSSISFGGISAGGTISLTLQHMARDAGIPIKLVMPSVPGCDPGLSYKFYTDSSRPSFHEFYRGPVLPWASIKWFGSLSQPPEKQQELKAMWPDWYFTPFKAKNFKGLCPVFIRTAKCDPLRDEGEAYGRKLVEEGVQVTVKRYLGSVHTFMSVKEFHRKQEYDADAIAALKAAHGTKLK</sequence>
<dbReference type="AlphaFoldDB" id="A0A9W9CX73"/>
<dbReference type="PANTHER" id="PTHR48081">
    <property type="entry name" value="AB HYDROLASE SUPERFAMILY PROTEIN C4A8.06C"/>
    <property type="match status" value="1"/>
</dbReference>
<evidence type="ECO:0000313" key="5">
    <source>
        <dbReference type="Proteomes" id="UP001140453"/>
    </source>
</evidence>
<feature type="compositionally biased region" description="Polar residues" evidence="2">
    <location>
        <begin position="1"/>
        <end position="13"/>
    </location>
</feature>